<evidence type="ECO:0000256" key="3">
    <source>
        <dbReference type="ARBA" id="ARBA00022771"/>
    </source>
</evidence>
<dbReference type="InterPro" id="IPR004146">
    <property type="entry name" value="DC1"/>
</dbReference>
<proteinExistence type="predicted"/>
<dbReference type="SMART" id="SM00109">
    <property type="entry name" value="C1"/>
    <property type="match status" value="4"/>
</dbReference>
<evidence type="ECO:0000256" key="2">
    <source>
        <dbReference type="ARBA" id="ARBA00022737"/>
    </source>
</evidence>
<dbReference type="InParanoid" id="A0A061ERK7"/>
<dbReference type="PANTHER" id="PTHR32410">
    <property type="entry name" value="CYSTEINE/HISTIDINE-RICH C1 DOMAIN FAMILY PROTEIN"/>
    <property type="match status" value="1"/>
</dbReference>
<dbReference type="OMA" id="VAYECCT"/>
<organism evidence="6 7">
    <name type="scientific">Theobroma cacao</name>
    <name type="common">Cacao</name>
    <name type="synonym">Cocoa</name>
    <dbReference type="NCBI Taxonomy" id="3641"/>
    <lineage>
        <taxon>Eukaryota</taxon>
        <taxon>Viridiplantae</taxon>
        <taxon>Streptophyta</taxon>
        <taxon>Embryophyta</taxon>
        <taxon>Tracheophyta</taxon>
        <taxon>Spermatophyta</taxon>
        <taxon>Magnoliopsida</taxon>
        <taxon>eudicotyledons</taxon>
        <taxon>Gunneridae</taxon>
        <taxon>Pentapetalae</taxon>
        <taxon>rosids</taxon>
        <taxon>malvids</taxon>
        <taxon>Malvales</taxon>
        <taxon>Malvaceae</taxon>
        <taxon>Byttnerioideae</taxon>
        <taxon>Theobroma</taxon>
    </lineage>
</organism>
<dbReference type="GO" id="GO:0008270">
    <property type="term" value="F:zinc ion binding"/>
    <property type="evidence" value="ECO:0007669"/>
    <property type="project" value="UniProtKB-KW"/>
</dbReference>
<name>A0A061ERK7_THECC</name>
<dbReference type="AlphaFoldDB" id="A0A061ERK7"/>
<evidence type="ECO:0000256" key="4">
    <source>
        <dbReference type="ARBA" id="ARBA00022833"/>
    </source>
</evidence>
<reference evidence="6 7" key="1">
    <citation type="journal article" date="2013" name="Genome Biol.">
        <title>The genome sequence of the most widely cultivated cacao type and its use to identify candidate genes regulating pod color.</title>
        <authorList>
            <person name="Motamayor J.C."/>
            <person name="Mockaitis K."/>
            <person name="Schmutz J."/>
            <person name="Haiminen N."/>
            <person name="Iii D.L."/>
            <person name="Cornejo O."/>
            <person name="Findley S.D."/>
            <person name="Zheng P."/>
            <person name="Utro F."/>
            <person name="Royaert S."/>
            <person name="Saski C."/>
            <person name="Jenkins J."/>
            <person name="Podicheti R."/>
            <person name="Zhao M."/>
            <person name="Scheffler B.E."/>
            <person name="Stack J.C."/>
            <person name="Feltus F.A."/>
            <person name="Mustiga G.M."/>
            <person name="Amores F."/>
            <person name="Phillips W."/>
            <person name="Marelli J.P."/>
            <person name="May G.D."/>
            <person name="Shapiro H."/>
            <person name="Ma J."/>
            <person name="Bustamante C.D."/>
            <person name="Schnell R.J."/>
            <person name="Main D."/>
            <person name="Gilbert D."/>
            <person name="Parida L."/>
            <person name="Kuhn D.N."/>
        </authorList>
    </citation>
    <scope>NUCLEOTIDE SEQUENCE [LARGE SCALE GENOMIC DNA]</scope>
    <source>
        <strain evidence="7">cv. Matina 1-6</strain>
    </source>
</reference>
<dbReference type="InterPro" id="IPR053192">
    <property type="entry name" value="Vacuole_Formation_Reg"/>
</dbReference>
<dbReference type="SUPFAM" id="SSF57889">
    <property type="entry name" value="Cysteine-rich domain"/>
    <property type="match status" value="5"/>
</dbReference>
<dbReference type="Proteomes" id="UP000026915">
    <property type="component" value="Chromosome 4"/>
</dbReference>
<dbReference type="PANTHER" id="PTHR32410:SF169">
    <property type="entry name" value="C1 DOMAIN FAMILY PROTEIN, PUTATIVE-RELATED"/>
    <property type="match status" value="1"/>
</dbReference>
<feature type="domain" description="Phorbol-ester/DAG-type" evidence="5">
    <location>
        <begin position="10"/>
        <end position="63"/>
    </location>
</feature>
<dbReference type="InterPro" id="IPR001965">
    <property type="entry name" value="Znf_PHD"/>
</dbReference>
<evidence type="ECO:0000313" key="6">
    <source>
        <dbReference type="EMBL" id="EOY04954.1"/>
    </source>
</evidence>
<protein>
    <submittedName>
        <fullName evidence="6">Cysteine/Histidine-rich C1 domain family protein, putative</fullName>
    </submittedName>
</protein>
<keyword evidence="7" id="KW-1185">Reference proteome</keyword>
<dbReference type="eggNOG" id="ENOG502R2V0">
    <property type="taxonomic scope" value="Eukaryota"/>
</dbReference>
<evidence type="ECO:0000256" key="1">
    <source>
        <dbReference type="ARBA" id="ARBA00022723"/>
    </source>
</evidence>
<evidence type="ECO:0000259" key="5">
    <source>
        <dbReference type="PROSITE" id="PS50081"/>
    </source>
</evidence>
<accession>A0A061ERK7</accession>
<dbReference type="PROSITE" id="PS50081">
    <property type="entry name" value="ZF_DAG_PE_2"/>
    <property type="match status" value="2"/>
</dbReference>
<feature type="domain" description="Phorbol-ester/DAG-type" evidence="5">
    <location>
        <begin position="245"/>
        <end position="284"/>
    </location>
</feature>
<gene>
    <name evidence="6" type="ORF">TCM_020095</name>
</gene>
<keyword evidence="4" id="KW-0862">Zinc</keyword>
<dbReference type="HOGENOM" id="CLU_014776_3_0_1"/>
<dbReference type="Pfam" id="PF03107">
    <property type="entry name" value="C1_2"/>
    <property type="match status" value="4"/>
</dbReference>
<sequence>MSESENFGHEHPLVLNEGQSKPSEEAYCSRCEEEVTLSAPSFSCVECGFYLHKRCAEAPLEINHPFHPKHPLLLLQSSPYAPGLVCICDFCDEICEASIYHCSCGLDFHIACALFTYNIAQKNVEELQHVALEDPLISTENDGEELESFHCFGCWKPLLSSTYFSLDCGFHLHKKCAELPLKINHMCHRKHPLVLQFNSLRLSCNICEETRRRGFVYCCLPCKVAVHIECVSTAPPPIIEDKSHQHPFTLFWIQFPFICSACGTEGNCAAYMCSTCSIIVHKKCISLPRIIKHKWHHHLIFHKYFLHEDNFESWDCIICHEDVNAAHGCYFCSDCKITAHVNCATKEKNWYYEVSPENQDEESTNSLALLPDESIDSITCVIERNDAGEATKIKHFKHMHELMLSEKIAEYDKYCEGCMLPISASFYCCLECDFFLHKACAELPKMMKHVWFHYCQQSSFILISDCIFRCESCRHLSNGFACRCNECGDRVCLRCMSLTPDTLTCQGHKHPLLLYVEYEGKCCGCGDYMGQGYCCKGCNFALCVTCVALPTTTRHKCDEHVLALTYKDDNAYSECHYCDICEERRDSNHWFYYCATCDTSVHRDCVLEDYRYIKLGSIYEGEDHSHPLIFVKKIYYYPKCIKCGKPCQDLTLECVSSGCTYIIHWKCTASFYFLWKAQAEYGPYFVT</sequence>
<dbReference type="Gramene" id="EOY04954">
    <property type="protein sequence ID" value="EOY04954"/>
    <property type="gene ID" value="TCM_020095"/>
</dbReference>
<dbReference type="FunCoup" id="A0A061ERK7">
    <property type="interactions" value="73"/>
</dbReference>
<dbReference type="EMBL" id="CM001882">
    <property type="protein sequence ID" value="EOY04954.1"/>
    <property type="molecule type" value="Genomic_DNA"/>
</dbReference>
<dbReference type="InterPro" id="IPR002219">
    <property type="entry name" value="PKC_DAG/PE"/>
</dbReference>
<keyword evidence="2" id="KW-0677">Repeat</keyword>
<keyword evidence="3" id="KW-0863">Zinc-finger</keyword>
<dbReference type="InterPro" id="IPR046349">
    <property type="entry name" value="C1-like_sf"/>
</dbReference>
<evidence type="ECO:0000313" key="7">
    <source>
        <dbReference type="Proteomes" id="UP000026915"/>
    </source>
</evidence>
<dbReference type="SMART" id="SM00249">
    <property type="entry name" value="PHD"/>
    <property type="match status" value="4"/>
</dbReference>
<keyword evidence="1" id="KW-0479">Metal-binding</keyword>